<evidence type="ECO:0000256" key="1">
    <source>
        <dbReference type="SAM" id="Phobius"/>
    </source>
</evidence>
<comment type="caution">
    <text evidence="2">The sequence shown here is derived from an EMBL/GenBank/DDBJ whole genome shotgun (WGS) entry which is preliminary data.</text>
</comment>
<feature type="transmembrane region" description="Helical" evidence="1">
    <location>
        <begin position="169"/>
        <end position="187"/>
    </location>
</feature>
<accession>A0A7X2MIJ6</accession>
<gene>
    <name evidence="2" type="ORF">GKC49_00930</name>
</gene>
<dbReference type="Proteomes" id="UP000461948">
    <property type="component" value="Unassembled WGS sequence"/>
</dbReference>
<feature type="transmembrane region" description="Helical" evidence="1">
    <location>
        <begin position="136"/>
        <end position="157"/>
    </location>
</feature>
<keyword evidence="1" id="KW-1133">Transmembrane helix</keyword>
<evidence type="ECO:0000313" key="2">
    <source>
        <dbReference type="EMBL" id="MSE13766.1"/>
    </source>
</evidence>
<protein>
    <submittedName>
        <fullName evidence="2">Uncharacterized protein</fullName>
    </submittedName>
</protein>
<feature type="transmembrane region" description="Helical" evidence="1">
    <location>
        <begin position="49"/>
        <end position="70"/>
    </location>
</feature>
<keyword evidence="1" id="KW-0472">Membrane</keyword>
<evidence type="ECO:0000313" key="3">
    <source>
        <dbReference type="Proteomes" id="UP000461948"/>
    </source>
</evidence>
<reference evidence="2 3" key="1">
    <citation type="submission" date="2019-11" db="EMBL/GenBank/DDBJ databases">
        <title>Draft Genome Sequence of Plant Growth-Promoting Rhizosphere-Associated Bacteria.</title>
        <authorList>
            <person name="Vasilyev I.Y."/>
            <person name="Radchenko V."/>
            <person name="Ilnitskaya E.V."/>
        </authorList>
    </citation>
    <scope>NUCLEOTIDE SEQUENCE [LARGE SCALE GENOMIC DNA]</scope>
    <source>
        <strain evidence="2 3">VRA_MhP_f</strain>
    </source>
</reference>
<feature type="transmembrane region" description="Helical" evidence="1">
    <location>
        <begin position="7"/>
        <end position="29"/>
    </location>
</feature>
<name>A0A7X2MIJ6_ENTAG</name>
<organism evidence="2 3">
    <name type="scientific">Enterobacter agglomerans</name>
    <name type="common">Erwinia herbicola</name>
    <name type="synonym">Pantoea agglomerans</name>
    <dbReference type="NCBI Taxonomy" id="549"/>
    <lineage>
        <taxon>Bacteria</taxon>
        <taxon>Pseudomonadati</taxon>
        <taxon>Pseudomonadota</taxon>
        <taxon>Gammaproteobacteria</taxon>
        <taxon>Enterobacterales</taxon>
        <taxon>Erwiniaceae</taxon>
        <taxon>Pantoea</taxon>
        <taxon>Pantoea agglomerans group</taxon>
    </lineage>
</organism>
<dbReference type="AlphaFoldDB" id="A0A7X2MIJ6"/>
<feature type="transmembrane region" description="Helical" evidence="1">
    <location>
        <begin position="98"/>
        <end position="121"/>
    </location>
</feature>
<proteinExistence type="predicted"/>
<keyword evidence="1" id="KW-0812">Transmembrane</keyword>
<sequence length="262" mass="29784">MNIELKITLWALACAYAILNSFIYSWSFWSAFDINILQFASFSDIFPSILYTITIPCIVAVIGLASAEFWDRIQRKTYSILGREILVLGKHYNYMQTIISMASGITFTACSFILIVLIYIYYKKPVSVQEFVTSEFGQFTIPILISFIAIFIILYKTNFLKELNLKRQLCIIIICFIPSVCFIWGHVNSSNIKNGIDTFLIESDGKCKSPSDVKYRYISSISDKVFAMSLSDSSVCIFKYDSLKLTPENGIAHMKALPINSI</sequence>
<dbReference type="EMBL" id="WKLC01000011">
    <property type="protein sequence ID" value="MSE13766.1"/>
    <property type="molecule type" value="Genomic_DNA"/>
</dbReference>